<dbReference type="EMBL" id="LAZR01001863">
    <property type="protein sequence ID" value="KKN37896.1"/>
    <property type="molecule type" value="Genomic_DNA"/>
</dbReference>
<protein>
    <submittedName>
        <fullName evidence="1">Uncharacterized protein</fullName>
    </submittedName>
</protein>
<sequence length="567" mass="57945">MAFTVRKGFLIPDTPDTGAGGDALTDNFKFAGDQIELIQQLSGWIRIVDITPQPGGDTVSNKVFQDSPNDTILQSADASSGALNVLVESSSPSVTVDGNAAILTKSGGIYSDTVPIVLAATGDVVAQLTDPEDNPGASDTAVITLVDPPVIAALSFTGGYPGSQAELKENDTFQISVTADKSFDLVEIQNFGACKFDSIAVTPGTSAVVTGTIDNEGTTTVARPARVRVRDSVTGAFSATDDTNSGGGTTDAVDLVFTNNLFPSVSIGSVTYPGGQQALKGVEAATVVNTASNFDTIVYDDPTTTELTIASLTTFENPKSVTRLGGTYNVTVNNFRITANRAANDATTVAQAVVNIANVAAAITVTEPAVRLRSGGNDGTSEQTHVITITADQDLLSAPTISAETGGGRATRGIFQGGGFVGGPTVWTRVLGVHDDDGKGTFTWASPSATNLAGIVTSAITGDATYTLGGFVQRTLTFAAFATITVMGVEVIDFTKLTAGIFTSTNQTALKQPISTPPPVTDGYTIDALGTPPTAGVGATDVIWLDTAAAGANSGGTATLTDVEETV</sequence>
<proteinExistence type="predicted"/>
<reference evidence="1" key="1">
    <citation type="journal article" date="2015" name="Nature">
        <title>Complex archaea that bridge the gap between prokaryotes and eukaryotes.</title>
        <authorList>
            <person name="Spang A."/>
            <person name="Saw J.H."/>
            <person name="Jorgensen S.L."/>
            <person name="Zaremba-Niedzwiedzka K."/>
            <person name="Martijn J."/>
            <person name="Lind A.E."/>
            <person name="van Eijk R."/>
            <person name="Schleper C."/>
            <person name="Guy L."/>
            <person name="Ettema T.J."/>
        </authorList>
    </citation>
    <scope>NUCLEOTIDE SEQUENCE</scope>
</reference>
<organism evidence="1">
    <name type="scientific">marine sediment metagenome</name>
    <dbReference type="NCBI Taxonomy" id="412755"/>
    <lineage>
        <taxon>unclassified sequences</taxon>
        <taxon>metagenomes</taxon>
        <taxon>ecological metagenomes</taxon>
    </lineage>
</organism>
<evidence type="ECO:0000313" key="1">
    <source>
        <dbReference type="EMBL" id="KKN37896.1"/>
    </source>
</evidence>
<name>A0A0F9SLY1_9ZZZZ</name>
<comment type="caution">
    <text evidence="1">The sequence shown here is derived from an EMBL/GenBank/DDBJ whole genome shotgun (WGS) entry which is preliminary data.</text>
</comment>
<dbReference type="AlphaFoldDB" id="A0A0F9SLY1"/>
<accession>A0A0F9SLY1</accession>
<gene>
    <name evidence="1" type="ORF">LCGC14_0758760</name>
</gene>